<dbReference type="AlphaFoldDB" id="A0A518FS01"/>
<evidence type="ECO:0000259" key="6">
    <source>
        <dbReference type="PROSITE" id="PS51352"/>
    </source>
</evidence>
<accession>A0A518FS01</accession>
<dbReference type="Pfam" id="PF00578">
    <property type="entry name" value="AhpC-TSA"/>
    <property type="match status" value="1"/>
</dbReference>
<keyword evidence="4" id="KW-0676">Redox-active center</keyword>
<dbReference type="RefSeq" id="WP_145457206.1">
    <property type="nucleotide sequence ID" value="NZ_CP036317.1"/>
</dbReference>
<dbReference type="InterPro" id="IPR050553">
    <property type="entry name" value="Thioredoxin_ResA/DsbE_sf"/>
</dbReference>
<gene>
    <name evidence="7" type="primary">resA_10</name>
    <name evidence="7" type="ORF">Pan153_37990</name>
</gene>
<evidence type="ECO:0000256" key="3">
    <source>
        <dbReference type="ARBA" id="ARBA00023157"/>
    </source>
</evidence>
<keyword evidence="3" id="KW-1015">Disulfide bond</keyword>
<protein>
    <submittedName>
        <fullName evidence="7">Thiol-disulfide oxidoreductase ResA</fullName>
    </submittedName>
</protein>
<dbReference type="InterPro" id="IPR013766">
    <property type="entry name" value="Thioredoxin_domain"/>
</dbReference>
<dbReference type="PROSITE" id="PS51352">
    <property type="entry name" value="THIOREDOXIN_2"/>
    <property type="match status" value="1"/>
</dbReference>
<proteinExistence type="predicted"/>
<dbReference type="GO" id="GO:0016491">
    <property type="term" value="F:oxidoreductase activity"/>
    <property type="evidence" value="ECO:0007669"/>
    <property type="project" value="InterPro"/>
</dbReference>
<dbReference type="GO" id="GO:0030313">
    <property type="term" value="C:cell envelope"/>
    <property type="evidence" value="ECO:0007669"/>
    <property type="project" value="UniProtKB-SubCell"/>
</dbReference>
<dbReference type="GO" id="GO:0017004">
    <property type="term" value="P:cytochrome complex assembly"/>
    <property type="evidence" value="ECO:0007669"/>
    <property type="project" value="UniProtKB-KW"/>
</dbReference>
<dbReference type="OrthoDB" id="272786at2"/>
<feature type="chain" id="PRO_5022011066" evidence="5">
    <location>
        <begin position="23"/>
        <end position="423"/>
    </location>
</feature>
<feature type="domain" description="Thioredoxin" evidence="6">
    <location>
        <begin position="288"/>
        <end position="423"/>
    </location>
</feature>
<evidence type="ECO:0000256" key="2">
    <source>
        <dbReference type="ARBA" id="ARBA00022748"/>
    </source>
</evidence>
<reference evidence="7 8" key="1">
    <citation type="submission" date="2019-02" db="EMBL/GenBank/DDBJ databases">
        <title>Deep-cultivation of Planctomycetes and their phenomic and genomic characterization uncovers novel biology.</title>
        <authorList>
            <person name="Wiegand S."/>
            <person name="Jogler M."/>
            <person name="Boedeker C."/>
            <person name="Pinto D."/>
            <person name="Vollmers J."/>
            <person name="Rivas-Marin E."/>
            <person name="Kohn T."/>
            <person name="Peeters S.H."/>
            <person name="Heuer A."/>
            <person name="Rast P."/>
            <person name="Oberbeckmann S."/>
            <person name="Bunk B."/>
            <person name="Jeske O."/>
            <person name="Meyerdierks A."/>
            <person name="Storesund J.E."/>
            <person name="Kallscheuer N."/>
            <person name="Luecker S."/>
            <person name="Lage O.M."/>
            <person name="Pohl T."/>
            <person name="Merkel B.J."/>
            <person name="Hornburger P."/>
            <person name="Mueller R.-W."/>
            <person name="Bruemmer F."/>
            <person name="Labrenz M."/>
            <person name="Spormann A.M."/>
            <person name="Op den Camp H."/>
            <person name="Overmann J."/>
            <person name="Amann R."/>
            <person name="Jetten M.S.M."/>
            <person name="Mascher T."/>
            <person name="Medema M.H."/>
            <person name="Devos D.P."/>
            <person name="Kaster A.-K."/>
            <person name="Ovreas L."/>
            <person name="Rohde M."/>
            <person name="Galperin M.Y."/>
            <person name="Jogler C."/>
        </authorList>
    </citation>
    <scope>NUCLEOTIDE SEQUENCE [LARGE SCALE GENOMIC DNA]</scope>
    <source>
        <strain evidence="7 8">Pan153</strain>
    </source>
</reference>
<keyword evidence="2" id="KW-0201">Cytochrome c-type biogenesis</keyword>
<dbReference type="InterPro" id="IPR017937">
    <property type="entry name" value="Thioredoxin_CS"/>
</dbReference>
<dbReference type="InterPro" id="IPR000866">
    <property type="entry name" value="AhpC/TSA"/>
</dbReference>
<sequence precursor="true">MFRCVTSMVVIAILGSLSNIQADDFQPRQLKPAEAELVDLVKKMYAEYERIYTQAEKIKDKQERDKYFADHDPSAKYVALLTEFERTHHGTHAGLMAVRKLIHLGSGGGAFDHARDIGRRTILPVLHDYGQAREFPEIIRYLDSGNFDPDIEVTLRKLSKDPQVAAENRLYARFVLARLSLKFRKMQQNWESRLKELQEGQDAYYPGEKKSLLHWMAMAKSEEKLVQLEQEALQTLETLSSTSSTMRQPAVTNIDDAWHIIVFDPEQTKTKPTLKAMAAGLLFKQRHLQEGQPAPDLKLKLVSGKDWSLAEQRGKAVIIQFSFKGCGPCEAMYPDLRELKSKYQDRLAILSIMADEERKDTLDVVASGKLIWNVYWDDFRGPIATRWAVRGFPTIYIIGPDGRIAAKYLWGEKLKAKIAELTR</sequence>
<evidence type="ECO:0000313" key="8">
    <source>
        <dbReference type="Proteomes" id="UP000320839"/>
    </source>
</evidence>
<comment type="subcellular location">
    <subcellularLocation>
        <location evidence="1">Cell envelope</location>
    </subcellularLocation>
</comment>
<feature type="signal peptide" evidence="5">
    <location>
        <begin position="1"/>
        <end position="22"/>
    </location>
</feature>
<dbReference type="Gene3D" id="3.40.30.10">
    <property type="entry name" value="Glutaredoxin"/>
    <property type="match status" value="1"/>
</dbReference>
<keyword evidence="5" id="KW-0732">Signal</keyword>
<dbReference type="InterPro" id="IPR036249">
    <property type="entry name" value="Thioredoxin-like_sf"/>
</dbReference>
<dbReference type="CDD" id="cd02966">
    <property type="entry name" value="TlpA_like_family"/>
    <property type="match status" value="1"/>
</dbReference>
<dbReference type="SUPFAM" id="SSF52833">
    <property type="entry name" value="Thioredoxin-like"/>
    <property type="match status" value="1"/>
</dbReference>
<dbReference type="PANTHER" id="PTHR42852:SF6">
    <property type="entry name" value="THIOL:DISULFIDE INTERCHANGE PROTEIN DSBE"/>
    <property type="match status" value="1"/>
</dbReference>
<dbReference type="PANTHER" id="PTHR42852">
    <property type="entry name" value="THIOL:DISULFIDE INTERCHANGE PROTEIN DSBE"/>
    <property type="match status" value="1"/>
</dbReference>
<dbReference type="GO" id="GO:0016209">
    <property type="term" value="F:antioxidant activity"/>
    <property type="evidence" value="ECO:0007669"/>
    <property type="project" value="InterPro"/>
</dbReference>
<evidence type="ECO:0000256" key="4">
    <source>
        <dbReference type="ARBA" id="ARBA00023284"/>
    </source>
</evidence>
<dbReference type="PROSITE" id="PS00194">
    <property type="entry name" value="THIOREDOXIN_1"/>
    <property type="match status" value="1"/>
</dbReference>
<evidence type="ECO:0000313" key="7">
    <source>
        <dbReference type="EMBL" id="QDV19136.1"/>
    </source>
</evidence>
<dbReference type="Proteomes" id="UP000320839">
    <property type="component" value="Chromosome"/>
</dbReference>
<dbReference type="EMBL" id="CP036317">
    <property type="protein sequence ID" value="QDV19136.1"/>
    <property type="molecule type" value="Genomic_DNA"/>
</dbReference>
<evidence type="ECO:0000256" key="5">
    <source>
        <dbReference type="SAM" id="SignalP"/>
    </source>
</evidence>
<name>A0A518FS01_9PLAN</name>
<evidence type="ECO:0000256" key="1">
    <source>
        <dbReference type="ARBA" id="ARBA00004196"/>
    </source>
</evidence>
<organism evidence="7 8">
    <name type="scientific">Gimesia panareensis</name>
    <dbReference type="NCBI Taxonomy" id="2527978"/>
    <lineage>
        <taxon>Bacteria</taxon>
        <taxon>Pseudomonadati</taxon>
        <taxon>Planctomycetota</taxon>
        <taxon>Planctomycetia</taxon>
        <taxon>Planctomycetales</taxon>
        <taxon>Planctomycetaceae</taxon>
        <taxon>Gimesia</taxon>
    </lineage>
</organism>